<dbReference type="KEGG" id="erz:ER308_09475"/>
<proteinExistence type="predicted"/>
<evidence type="ECO:0000256" key="1">
    <source>
        <dbReference type="SAM" id="SignalP"/>
    </source>
</evidence>
<dbReference type="EMBL" id="CP036402">
    <property type="protein sequence ID" value="QBI19758.1"/>
    <property type="molecule type" value="Genomic_DNA"/>
</dbReference>
<dbReference type="OrthoDB" id="9770071at2"/>
<dbReference type="Proteomes" id="UP000291469">
    <property type="component" value="Chromosome"/>
</dbReference>
<evidence type="ECO:0008006" key="4">
    <source>
        <dbReference type="Google" id="ProtNLM"/>
    </source>
</evidence>
<feature type="chain" id="PRO_5019064173" description="Cell wall-binding repeat-containing protein" evidence="1">
    <location>
        <begin position="39"/>
        <end position="731"/>
    </location>
</feature>
<dbReference type="PANTHER" id="PTHR47197:SF3">
    <property type="entry name" value="DIHYDRO-HEME D1 DEHYDROGENASE"/>
    <property type="match status" value="1"/>
</dbReference>
<dbReference type="InterPro" id="IPR015943">
    <property type="entry name" value="WD40/YVTN_repeat-like_dom_sf"/>
</dbReference>
<keyword evidence="1" id="KW-0732">Signal</keyword>
<dbReference type="PANTHER" id="PTHR47197">
    <property type="entry name" value="PROTEIN NIRF"/>
    <property type="match status" value="1"/>
</dbReference>
<protein>
    <recommendedName>
        <fullName evidence="4">Cell wall-binding repeat-containing protein</fullName>
    </recommendedName>
</protein>
<organism evidence="2 3">
    <name type="scientific">Egibacter rhizosphaerae</name>
    <dbReference type="NCBI Taxonomy" id="1670831"/>
    <lineage>
        <taxon>Bacteria</taxon>
        <taxon>Bacillati</taxon>
        <taxon>Actinomycetota</taxon>
        <taxon>Nitriliruptoria</taxon>
        <taxon>Egibacterales</taxon>
        <taxon>Egibacteraceae</taxon>
        <taxon>Egibacter</taxon>
    </lineage>
</organism>
<dbReference type="InterPro" id="IPR051200">
    <property type="entry name" value="Host-pathogen_enzymatic-act"/>
</dbReference>
<dbReference type="AlphaFoldDB" id="A0A411YEW4"/>
<dbReference type="RefSeq" id="WP_131154755.1">
    <property type="nucleotide sequence ID" value="NZ_CP036402.1"/>
</dbReference>
<sequence length="731" mass="75968">MLARTLPAPGIRRRATVTVLALGAVGAAVALGAEPATADDAADSDHEIWALDQGEDLNRIHVHDPDLAEGDVIDFEGHEDDVTTPHMIAFDSSHEYAVVASTASGTVSIIRTDDRAVVETIETGAGAHMASFAPGDESIWVANIHEATFSEITADLDAEEFAVDRELDVLDSEPWLAEFADVEGGGAGARVDGFDEIEEIPDDAESVPTPVCHEYTADGQYAYLTLGPGAGGLVVVDIAADEPEIVEVFERDDVKANCGLARSADGQKIYANWGDPGTPIDGDDPAAGVEEDETGEWYVFDTSDHSLIAASDDVRGVDAHGVRLHPAGDALWQVNRGTGEGVVVDTDTDEIVDEIEDTGGTPDIVDFSPDGEHFYVSLRGPNPISGAAHVAFGENPGFSVLDGETGEPIDTVHPAEEDEDEFERSDFHGLGVRVADPATRIAGADRVATAVAVSRDDFDDGAADGAVLARADDFPDALTGAPLAESVGGPLLLSASNELSAETADELERVLDDATVRLLGGTAALSEQVEADVEALDVDVERHAGATRYQTALEVAAELDDPSTRLIATGEDFPDAIAAGAAAGHTDAAVILTRPEEPPEAVQDYLVENEGEQWAIGGPAAEAHPDAEALVGETRHETALEVAEAFFDDPDFVGLARSDEFPDALAGGPNAAAAGGPVLLTPSSALQDGVGEYVCDTLDVGDTAVAYGGPAALSEDILRAGTARLHGAGCE</sequence>
<dbReference type="InterPro" id="IPR011045">
    <property type="entry name" value="N2O_reductase_N"/>
</dbReference>
<evidence type="ECO:0000313" key="3">
    <source>
        <dbReference type="Proteomes" id="UP000291469"/>
    </source>
</evidence>
<evidence type="ECO:0000313" key="2">
    <source>
        <dbReference type="EMBL" id="QBI19758.1"/>
    </source>
</evidence>
<accession>A0A411YEW4</accession>
<dbReference type="InterPro" id="IPR007253">
    <property type="entry name" value="Cell_wall-bd_2"/>
</dbReference>
<name>A0A411YEW4_9ACTN</name>
<dbReference type="Gene3D" id="2.130.10.10">
    <property type="entry name" value="YVTN repeat-like/Quinoprotein amine dehydrogenase"/>
    <property type="match status" value="2"/>
</dbReference>
<dbReference type="Pfam" id="PF04122">
    <property type="entry name" value="CW_binding_2"/>
    <property type="match status" value="3"/>
</dbReference>
<keyword evidence="3" id="KW-1185">Reference proteome</keyword>
<gene>
    <name evidence="2" type="ORF">ER308_09475</name>
</gene>
<feature type="signal peptide" evidence="1">
    <location>
        <begin position="1"/>
        <end position="38"/>
    </location>
</feature>
<dbReference type="SUPFAM" id="SSF50974">
    <property type="entry name" value="Nitrous oxide reductase, N-terminal domain"/>
    <property type="match status" value="1"/>
</dbReference>
<reference evidence="2 3" key="1">
    <citation type="submission" date="2019-01" db="EMBL/GenBank/DDBJ databases">
        <title>Egibacter rhizosphaerae EGI 80759T.</title>
        <authorList>
            <person name="Chen D.-D."/>
            <person name="Tian Y."/>
            <person name="Jiao J.-Y."/>
            <person name="Zhang X.-T."/>
            <person name="Zhang Y.-G."/>
            <person name="Zhang Y."/>
            <person name="Xiao M."/>
            <person name="Shu W.-S."/>
            <person name="Li W.-J."/>
        </authorList>
    </citation>
    <scope>NUCLEOTIDE SEQUENCE [LARGE SCALE GENOMIC DNA]</scope>
    <source>
        <strain evidence="2 3">EGI 80759</strain>
    </source>
</reference>